<reference evidence="1" key="2">
    <citation type="journal article" date="2015" name="Fish Shellfish Immunol.">
        <title>Early steps in the European eel (Anguilla anguilla)-Vibrio vulnificus interaction in the gills: Role of the RtxA13 toxin.</title>
        <authorList>
            <person name="Callol A."/>
            <person name="Pajuelo D."/>
            <person name="Ebbesson L."/>
            <person name="Teles M."/>
            <person name="MacKenzie S."/>
            <person name="Amaro C."/>
        </authorList>
    </citation>
    <scope>NUCLEOTIDE SEQUENCE</scope>
</reference>
<dbReference type="AlphaFoldDB" id="A0A0E9QL25"/>
<reference evidence="1" key="1">
    <citation type="submission" date="2014-11" db="EMBL/GenBank/DDBJ databases">
        <authorList>
            <person name="Amaro Gonzalez C."/>
        </authorList>
    </citation>
    <scope>NUCLEOTIDE SEQUENCE</scope>
</reference>
<evidence type="ECO:0000313" key="1">
    <source>
        <dbReference type="EMBL" id="JAH17601.1"/>
    </source>
</evidence>
<accession>A0A0E9QL25</accession>
<dbReference type="EMBL" id="GBXM01090976">
    <property type="protein sequence ID" value="JAH17601.1"/>
    <property type="molecule type" value="Transcribed_RNA"/>
</dbReference>
<sequence>MLLKARSYQDVTEKLLNVVQARKSPD</sequence>
<protein>
    <submittedName>
        <fullName evidence="1">Uncharacterized protein</fullName>
    </submittedName>
</protein>
<name>A0A0E9QL25_ANGAN</name>
<organism evidence="1">
    <name type="scientific">Anguilla anguilla</name>
    <name type="common">European freshwater eel</name>
    <name type="synonym">Muraena anguilla</name>
    <dbReference type="NCBI Taxonomy" id="7936"/>
    <lineage>
        <taxon>Eukaryota</taxon>
        <taxon>Metazoa</taxon>
        <taxon>Chordata</taxon>
        <taxon>Craniata</taxon>
        <taxon>Vertebrata</taxon>
        <taxon>Euteleostomi</taxon>
        <taxon>Actinopterygii</taxon>
        <taxon>Neopterygii</taxon>
        <taxon>Teleostei</taxon>
        <taxon>Anguilliformes</taxon>
        <taxon>Anguillidae</taxon>
        <taxon>Anguilla</taxon>
    </lineage>
</organism>
<proteinExistence type="predicted"/>